<accession>A0A2H0UT80</accession>
<dbReference type="AlphaFoldDB" id="A0A2H0UT80"/>
<organism evidence="2 3">
    <name type="scientific">Candidatus Harrisonbacteria bacterium CG10_big_fil_rev_8_21_14_0_10_40_38</name>
    <dbReference type="NCBI Taxonomy" id="1974583"/>
    <lineage>
        <taxon>Bacteria</taxon>
        <taxon>Candidatus Harrisoniibacteriota</taxon>
    </lineage>
</organism>
<name>A0A2H0UT80_9BACT</name>
<feature type="transmembrane region" description="Helical" evidence="1">
    <location>
        <begin position="22"/>
        <end position="43"/>
    </location>
</feature>
<evidence type="ECO:0000313" key="3">
    <source>
        <dbReference type="Proteomes" id="UP000231157"/>
    </source>
</evidence>
<evidence type="ECO:0000313" key="2">
    <source>
        <dbReference type="EMBL" id="PIR88856.1"/>
    </source>
</evidence>
<reference evidence="3" key="1">
    <citation type="submission" date="2017-09" db="EMBL/GenBank/DDBJ databases">
        <title>Depth-based differentiation of microbial function through sediment-hosted aquifers and enrichment of novel symbionts in the deep terrestrial subsurface.</title>
        <authorList>
            <person name="Probst A.J."/>
            <person name="Ladd B."/>
            <person name="Jarett J.K."/>
            <person name="Geller-Mcgrath D.E."/>
            <person name="Sieber C.M.K."/>
            <person name="Emerson J.B."/>
            <person name="Anantharaman K."/>
            <person name="Thomas B.C."/>
            <person name="Malmstrom R."/>
            <person name="Stieglmeier M."/>
            <person name="Klingl A."/>
            <person name="Woyke T."/>
            <person name="Ryan C.M."/>
            <person name="Banfield J.F."/>
        </authorList>
    </citation>
    <scope>NUCLEOTIDE SEQUENCE [LARGE SCALE GENOMIC DNA]</scope>
</reference>
<dbReference type="InterPro" id="IPR013783">
    <property type="entry name" value="Ig-like_fold"/>
</dbReference>
<dbReference type="EMBL" id="PFAZ01000015">
    <property type="protein sequence ID" value="PIR88856.1"/>
    <property type="molecule type" value="Genomic_DNA"/>
</dbReference>
<comment type="caution">
    <text evidence="2">The sequence shown here is derived from an EMBL/GenBank/DDBJ whole genome shotgun (WGS) entry which is preliminary data.</text>
</comment>
<gene>
    <name evidence="2" type="ORF">COU07_04165</name>
</gene>
<keyword evidence="1" id="KW-0812">Transmembrane</keyword>
<evidence type="ECO:0000256" key="1">
    <source>
        <dbReference type="SAM" id="Phobius"/>
    </source>
</evidence>
<dbReference type="Gene3D" id="2.60.40.10">
    <property type="entry name" value="Immunoglobulins"/>
    <property type="match status" value="1"/>
</dbReference>
<dbReference type="Proteomes" id="UP000231157">
    <property type="component" value="Unassembled WGS sequence"/>
</dbReference>
<keyword evidence="1" id="KW-0472">Membrane</keyword>
<proteinExistence type="predicted"/>
<protein>
    <submittedName>
        <fullName evidence="2">Uncharacterized protein</fullName>
    </submittedName>
</protein>
<keyword evidence="1" id="KW-1133">Transmembrane helix</keyword>
<sequence>MTETKGKFSNWWEKQTGAPPKTWHKILITVFLLVFLFVFYVTLDANKYKAFVHVVDGKSVIGVNPTSEALDFGDLAKGTSAVRRVDIKNGTAIPMWVSVIKTGDLGELVSVDKKSFVLKSGDEEKVEFSIYIPASASIDSIYKGRVYVFKVPTFGLIK</sequence>